<evidence type="ECO:0000256" key="3">
    <source>
        <dbReference type="ARBA" id="ARBA00023125"/>
    </source>
</evidence>
<dbReference type="InterPro" id="IPR002104">
    <property type="entry name" value="Integrase_catalytic"/>
</dbReference>
<evidence type="ECO:0000259" key="7">
    <source>
        <dbReference type="PROSITE" id="PS51898"/>
    </source>
</evidence>
<reference evidence="9 10" key="1">
    <citation type="submission" date="2019-11" db="EMBL/GenBank/DDBJ databases">
        <title>Genome sequences of 17 halophilic strains isolated from different environments.</title>
        <authorList>
            <person name="Furrow R.E."/>
        </authorList>
    </citation>
    <scope>NUCLEOTIDE SEQUENCE [LARGE SCALE GENOMIC DNA]</scope>
    <source>
        <strain evidence="9 10">22514_16_FS</strain>
    </source>
</reference>
<dbReference type="GO" id="GO:0006310">
    <property type="term" value="P:DNA recombination"/>
    <property type="evidence" value="ECO:0007669"/>
    <property type="project" value="UniProtKB-KW"/>
</dbReference>
<protein>
    <submittedName>
        <fullName evidence="9">Tyrosine-type recombinase/integrase</fullName>
    </submittedName>
</protein>
<dbReference type="GO" id="GO:0003677">
    <property type="term" value="F:DNA binding"/>
    <property type="evidence" value="ECO:0007669"/>
    <property type="project" value="UniProtKB-UniRule"/>
</dbReference>
<dbReference type="Gene3D" id="1.10.150.130">
    <property type="match status" value="1"/>
</dbReference>
<evidence type="ECO:0000313" key="9">
    <source>
        <dbReference type="EMBL" id="MYL34274.1"/>
    </source>
</evidence>
<dbReference type="InterPro" id="IPR004107">
    <property type="entry name" value="Integrase_SAM-like_N"/>
</dbReference>
<keyword evidence="3 5" id="KW-0238">DNA-binding</keyword>
<dbReference type="GO" id="GO:0015074">
    <property type="term" value="P:DNA integration"/>
    <property type="evidence" value="ECO:0007669"/>
    <property type="project" value="UniProtKB-KW"/>
</dbReference>
<dbReference type="Pfam" id="PF02899">
    <property type="entry name" value="Phage_int_SAM_1"/>
    <property type="match status" value="1"/>
</dbReference>
<comment type="similarity">
    <text evidence="1">Belongs to the 'phage' integrase family.</text>
</comment>
<dbReference type="OrthoDB" id="9766545at2"/>
<evidence type="ECO:0000256" key="6">
    <source>
        <dbReference type="SAM" id="MobiDB-lite"/>
    </source>
</evidence>
<dbReference type="InterPro" id="IPR010998">
    <property type="entry name" value="Integrase_recombinase_N"/>
</dbReference>
<dbReference type="AlphaFoldDB" id="A0A6I4ZYK8"/>
<feature type="compositionally biased region" description="Basic and acidic residues" evidence="6">
    <location>
        <begin position="11"/>
        <end position="24"/>
    </location>
</feature>
<evidence type="ECO:0000259" key="8">
    <source>
        <dbReference type="PROSITE" id="PS51900"/>
    </source>
</evidence>
<keyword evidence="4" id="KW-0233">DNA recombination</keyword>
<dbReference type="Pfam" id="PF00589">
    <property type="entry name" value="Phage_integrase"/>
    <property type="match status" value="1"/>
</dbReference>
<gene>
    <name evidence="9" type="ORF">GLW05_11760</name>
</gene>
<dbReference type="PROSITE" id="PS51900">
    <property type="entry name" value="CB"/>
    <property type="match status" value="1"/>
</dbReference>
<organism evidence="9 10">
    <name type="scientific">Pontibacillus yanchengensis</name>
    <dbReference type="NCBI Taxonomy" id="462910"/>
    <lineage>
        <taxon>Bacteria</taxon>
        <taxon>Bacillati</taxon>
        <taxon>Bacillota</taxon>
        <taxon>Bacilli</taxon>
        <taxon>Bacillales</taxon>
        <taxon>Bacillaceae</taxon>
        <taxon>Pontibacillus</taxon>
    </lineage>
</organism>
<dbReference type="InterPro" id="IPR050090">
    <property type="entry name" value="Tyrosine_recombinase_XerCD"/>
</dbReference>
<accession>A0A6I4ZYK8</accession>
<evidence type="ECO:0000256" key="1">
    <source>
        <dbReference type="ARBA" id="ARBA00008857"/>
    </source>
</evidence>
<sequence length="306" mass="35758">MPERNNMTSINDKRKEENMEREPENIPTNHEILRDFMLHMQLANRSENTLETYSRLLNRFLYHTSIPIHEMTSDYVWEWLKEHGRDKKETTVATWISILSSFFTFCDNEGYIEGIPMKSRWRPRLPKPLPRYIGKEELAIIKIQSEAGNLRNQVLFEFLSSSGCRITEALMLDKNDINVEERTARVKGKGSKLRTVHFSHRCAILLEEHLKRLPEMSDGIFLNQHKRKLTRQGAHKILREMGETAQLVGAFGPHRLRHTFATSLLAKGAELSFISEELGHSQLSTTRVYARLLDEKLVTMYRKYMG</sequence>
<feature type="region of interest" description="Disordered" evidence="6">
    <location>
        <begin position="1"/>
        <end position="26"/>
    </location>
</feature>
<proteinExistence type="inferred from homology"/>
<dbReference type="PANTHER" id="PTHR30349:SF41">
    <property type="entry name" value="INTEGRASE_RECOMBINASE PROTEIN MJ0367-RELATED"/>
    <property type="match status" value="1"/>
</dbReference>
<dbReference type="Gene3D" id="1.10.443.10">
    <property type="entry name" value="Intergrase catalytic core"/>
    <property type="match status" value="1"/>
</dbReference>
<dbReference type="InterPro" id="IPR044068">
    <property type="entry name" value="CB"/>
</dbReference>
<feature type="compositionally biased region" description="Polar residues" evidence="6">
    <location>
        <begin position="1"/>
        <end position="10"/>
    </location>
</feature>
<dbReference type="SUPFAM" id="SSF56349">
    <property type="entry name" value="DNA breaking-rejoining enzymes"/>
    <property type="match status" value="1"/>
</dbReference>
<evidence type="ECO:0000313" key="10">
    <source>
        <dbReference type="Proteomes" id="UP000468638"/>
    </source>
</evidence>
<evidence type="ECO:0000256" key="4">
    <source>
        <dbReference type="ARBA" id="ARBA00023172"/>
    </source>
</evidence>
<name>A0A6I4ZYK8_9BACI</name>
<feature type="domain" description="Core-binding (CB)" evidence="8">
    <location>
        <begin position="27"/>
        <end position="107"/>
    </location>
</feature>
<evidence type="ECO:0000256" key="2">
    <source>
        <dbReference type="ARBA" id="ARBA00022908"/>
    </source>
</evidence>
<dbReference type="InterPro" id="IPR011010">
    <property type="entry name" value="DNA_brk_join_enz"/>
</dbReference>
<dbReference type="PANTHER" id="PTHR30349">
    <property type="entry name" value="PHAGE INTEGRASE-RELATED"/>
    <property type="match status" value="1"/>
</dbReference>
<feature type="domain" description="Tyr recombinase" evidence="7">
    <location>
        <begin position="124"/>
        <end position="302"/>
    </location>
</feature>
<evidence type="ECO:0000256" key="5">
    <source>
        <dbReference type="PROSITE-ProRule" id="PRU01248"/>
    </source>
</evidence>
<dbReference type="Proteomes" id="UP000468638">
    <property type="component" value="Unassembled WGS sequence"/>
</dbReference>
<dbReference type="InterPro" id="IPR013762">
    <property type="entry name" value="Integrase-like_cat_sf"/>
</dbReference>
<dbReference type="PROSITE" id="PS51898">
    <property type="entry name" value="TYR_RECOMBINASE"/>
    <property type="match status" value="1"/>
</dbReference>
<comment type="caution">
    <text evidence="9">The sequence shown here is derived from an EMBL/GenBank/DDBJ whole genome shotgun (WGS) entry which is preliminary data.</text>
</comment>
<keyword evidence="2" id="KW-0229">DNA integration</keyword>
<dbReference type="EMBL" id="WMEQ01000008">
    <property type="protein sequence ID" value="MYL34274.1"/>
    <property type="molecule type" value="Genomic_DNA"/>
</dbReference>